<dbReference type="InterPro" id="IPR029063">
    <property type="entry name" value="SAM-dependent_MTases_sf"/>
</dbReference>
<feature type="domain" description="C-methyltransferase" evidence="1">
    <location>
        <begin position="73"/>
        <end position="229"/>
    </location>
</feature>
<gene>
    <name evidence="2" type="ORF">METZ01_LOCUS494627</name>
</gene>
<dbReference type="Gene3D" id="6.10.250.3100">
    <property type="match status" value="1"/>
</dbReference>
<dbReference type="InterPro" id="IPR013691">
    <property type="entry name" value="MeTrfase_14"/>
</dbReference>
<dbReference type="AlphaFoldDB" id="A0A383DBS0"/>
<proteinExistence type="predicted"/>
<dbReference type="Gene3D" id="3.40.50.720">
    <property type="entry name" value="NAD(P)-binding Rossmann-like Domain"/>
    <property type="match status" value="1"/>
</dbReference>
<dbReference type="Gene3D" id="3.40.50.150">
    <property type="entry name" value="Vaccinia Virus protein VP39"/>
    <property type="match status" value="1"/>
</dbReference>
<protein>
    <recommendedName>
        <fullName evidence="1">C-methyltransferase domain-containing protein</fullName>
    </recommendedName>
</protein>
<sequence length="234" mass="27261">HIDDLDDFMITADSLLVEDGIIVIEAPYLLHLLENLEYDTIYHEHLSYLSVKPMVEFCKKFGFEIFDIEEQFIHGGTLRYFISRKNKREITKNVSNYLETENKKEIHLEKRLEDFANSVKHHRKTLMELLNDLKKDGKKIAAISSPAKGNTLLNYCKIDSEILDYVTEKNPLKIGKFTPGMHIPVYSDEKLLEDPPDYALILAWNFSDEIIKNNFKYQELGGKFIIPIPEPRIV</sequence>
<evidence type="ECO:0000259" key="1">
    <source>
        <dbReference type="Pfam" id="PF08484"/>
    </source>
</evidence>
<feature type="non-terminal residue" evidence="2">
    <location>
        <position position="1"/>
    </location>
</feature>
<accession>A0A383DBS0</accession>
<dbReference type="SUPFAM" id="SSF53335">
    <property type="entry name" value="S-adenosyl-L-methionine-dependent methyltransferases"/>
    <property type="match status" value="1"/>
</dbReference>
<dbReference type="EMBL" id="UINC01215871">
    <property type="protein sequence ID" value="SVE41773.1"/>
    <property type="molecule type" value="Genomic_DNA"/>
</dbReference>
<reference evidence="2" key="1">
    <citation type="submission" date="2018-05" db="EMBL/GenBank/DDBJ databases">
        <authorList>
            <person name="Lanie J.A."/>
            <person name="Ng W.-L."/>
            <person name="Kazmierczak K.M."/>
            <person name="Andrzejewski T.M."/>
            <person name="Davidsen T.M."/>
            <person name="Wayne K.J."/>
            <person name="Tettelin H."/>
            <person name="Glass J.I."/>
            <person name="Rusch D."/>
            <person name="Podicherti R."/>
            <person name="Tsui H.-C.T."/>
            <person name="Winkler M.E."/>
        </authorList>
    </citation>
    <scope>NUCLEOTIDE SEQUENCE</scope>
</reference>
<name>A0A383DBS0_9ZZZZ</name>
<dbReference type="Pfam" id="PF08484">
    <property type="entry name" value="Methyltransf_14"/>
    <property type="match status" value="1"/>
</dbReference>
<evidence type="ECO:0000313" key="2">
    <source>
        <dbReference type="EMBL" id="SVE41773.1"/>
    </source>
</evidence>
<organism evidence="2">
    <name type="scientific">marine metagenome</name>
    <dbReference type="NCBI Taxonomy" id="408172"/>
    <lineage>
        <taxon>unclassified sequences</taxon>
        <taxon>metagenomes</taxon>
        <taxon>ecological metagenomes</taxon>
    </lineage>
</organism>